<name>A0A0U2N206_9BACL</name>
<reference evidence="1 2" key="2">
    <citation type="journal article" date="2016" name="Genome Announc.">
        <title>Complete Genome Sequences of Two Interactive Moderate Thermophiles, Paenibacillus napthalenovorans 32O-Y and Paenibacillus sp. 32O-W.</title>
        <authorList>
            <person name="Butler R.R.III."/>
            <person name="Wang J."/>
            <person name="Stark B.C."/>
            <person name="Pombert J.F."/>
        </authorList>
    </citation>
    <scope>NUCLEOTIDE SEQUENCE [LARGE SCALE GENOMIC DNA]</scope>
    <source>
        <strain evidence="1 2">32O-Y</strain>
    </source>
</reference>
<protein>
    <submittedName>
        <fullName evidence="1">Uncharacterized protein</fullName>
    </submittedName>
</protein>
<dbReference type="EMBL" id="CP013652">
    <property type="protein sequence ID" value="ALS25087.1"/>
    <property type="molecule type" value="Genomic_DNA"/>
</dbReference>
<evidence type="ECO:0000313" key="1">
    <source>
        <dbReference type="EMBL" id="ALS25087.1"/>
    </source>
</evidence>
<proteinExistence type="predicted"/>
<sequence length="60" mass="6641" precursor="true">MNKIFGKKKLLLASTYTTVARAQLSNTAVTYQNNARSLITNFNNWDNSDPSWGVSVVSGF</sequence>
<reference evidence="2" key="1">
    <citation type="submission" date="2015-12" db="EMBL/GenBank/DDBJ databases">
        <title>Complete genome sequences of two moderately thermophilic Paenibacillus species.</title>
        <authorList>
            <person name="Butler R.III."/>
            <person name="Wang J."/>
            <person name="Stark B.C."/>
            <person name="Pombert J.-F."/>
        </authorList>
    </citation>
    <scope>NUCLEOTIDE SEQUENCE [LARGE SCALE GENOMIC DNA]</scope>
    <source>
        <strain evidence="2">32O-Y</strain>
    </source>
</reference>
<dbReference type="Proteomes" id="UP000061660">
    <property type="component" value="Chromosome"/>
</dbReference>
<accession>A0A0U2N206</accession>
<dbReference type="RefSeq" id="WP_137671250.1">
    <property type="nucleotide sequence ID" value="NZ_BJCS01000024.1"/>
</dbReference>
<gene>
    <name evidence="1" type="ORF">IJ22_48250</name>
</gene>
<evidence type="ECO:0000313" key="2">
    <source>
        <dbReference type="Proteomes" id="UP000061660"/>
    </source>
</evidence>
<keyword evidence="2" id="KW-1185">Reference proteome</keyword>
<dbReference type="KEGG" id="pnp:IJ22_48250"/>
<organism evidence="1 2">
    <name type="scientific">Paenibacillus naphthalenovorans</name>
    <dbReference type="NCBI Taxonomy" id="162209"/>
    <lineage>
        <taxon>Bacteria</taxon>
        <taxon>Bacillati</taxon>
        <taxon>Bacillota</taxon>
        <taxon>Bacilli</taxon>
        <taxon>Bacillales</taxon>
        <taxon>Paenibacillaceae</taxon>
        <taxon>Paenibacillus</taxon>
    </lineage>
</organism>
<dbReference type="PATRIC" id="fig|162209.4.peg.5089"/>
<dbReference type="AlphaFoldDB" id="A0A0U2N206"/>